<sequence>MAALRADEGQCLPVAAPSRPTPCPPSFRSWSLIRSHLAADGHRGLPTRTPSLHLPSLLRVSGNVHLLTHPSAQTTARGCPSAKPTPRNPAKSSSVPAPPCPGSLTTPRGPPGGHQAQGHSHGPASCPLVQ</sequence>
<reference evidence="1" key="2">
    <citation type="submission" date="2025-03" db="EMBL/GenBank/DDBJ databases">
        <authorList>
            <consortium name="ELIXIR-Norway"/>
            <consortium name="Elixir Norway"/>
        </authorList>
    </citation>
    <scope>NUCLEOTIDE SEQUENCE</scope>
</reference>
<name>A0AC59Y3X2_RANTA</name>
<evidence type="ECO:0000313" key="1">
    <source>
        <dbReference type="EMBL" id="CAM9361182.1"/>
    </source>
</evidence>
<gene>
    <name evidence="1" type="ORF">MRATA1EN22A_LOCUS1482</name>
</gene>
<evidence type="ECO:0000313" key="2">
    <source>
        <dbReference type="Proteomes" id="UP001162501"/>
    </source>
</evidence>
<dbReference type="Proteomes" id="UP001162501">
    <property type="component" value="Chromosome 1"/>
</dbReference>
<reference evidence="1" key="1">
    <citation type="submission" date="2023-05" db="EMBL/GenBank/DDBJ databases">
        <authorList>
            <consortium name="ELIXIR-Norway"/>
        </authorList>
    </citation>
    <scope>NUCLEOTIDE SEQUENCE</scope>
</reference>
<protein>
    <submittedName>
        <fullName evidence="1">Uncharacterized protein</fullName>
    </submittedName>
</protein>
<dbReference type="EMBL" id="OX596085">
    <property type="protein sequence ID" value="CAM9361182.1"/>
    <property type="molecule type" value="Genomic_DNA"/>
</dbReference>
<proteinExistence type="predicted"/>
<organism evidence="1 2">
    <name type="scientific">Rangifer tarandus platyrhynchus</name>
    <name type="common">Svalbard reindeer</name>
    <dbReference type="NCBI Taxonomy" id="3082113"/>
    <lineage>
        <taxon>Eukaryota</taxon>
        <taxon>Metazoa</taxon>
        <taxon>Chordata</taxon>
        <taxon>Craniata</taxon>
        <taxon>Vertebrata</taxon>
        <taxon>Euteleostomi</taxon>
        <taxon>Mammalia</taxon>
        <taxon>Eutheria</taxon>
        <taxon>Laurasiatheria</taxon>
        <taxon>Artiodactyla</taxon>
        <taxon>Ruminantia</taxon>
        <taxon>Pecora</taxon>
        <taxon>Cervidae</taxon>
        <taxon>Odocoileinae</taxon>
        <taxon>Rangifer</taxon>
    </lineage>
</organism>
<accession>A0AC59Y3X2</accession>